<evidence type="ECO:0000313" key="3">
    <source>
        <dbReference type="Proteomes" id="UP000290288"/>
    </source>
</evidence>
<dbReference type="Proteomes" id="UP000290288">
    <property type="component" value="Unassembled WGS sequence"/>
</dbReference>
<keyword evidence="1" id="KW-1133">Transmembrane helix</keyword>
<comment type="caution">
    <text evidence="2">The sequence shown here is derived from an EMBL/GenBank/DDBJ whole genome shotgun (WGS) entry which is preliminary data.</text>
</comment>
<protein>
    <submittedName>
        <fullName evidence="2">Uncharacterized protein</fullName>
    </submittedName>
</protein>
<feature type="transmembrane region" description="Helical" evidence="1">
    <location>
        <begin position="72"/>
        <end position="93"/>
    </location>
</feature>
<reference evidence="2 3" key="1">
    <citation type="submission" date="2019-01" db="EMBL/GenBank/DDBJ databases">
        <title>Draft genome sequence of Psathyrella aberdarensis IHI B618.</title>
        <authorList>
            <person name="Buettner E."/>
            <person name="Kellner H."/>
        </authorList>
    </citation>
    <scope>NUCLEOTIDE SEQUENCE [LARGE SCALE GENOMIC DNA]</scope>
    <source>
        <strain evidence="2 3">IHI B618</strain>
    </source>
</reference>
<evidence type="ECO:0000256" key="1">
    <source>
        <dbReference type="SAM" id="Phobius"/>
    </source>
</evidence>
<feature type="transmembrane region" description="Helical" evidence="1">
    <location>
        <begin position="43"/>
        <end position="60"/>
    </location>
</feature>
<proteinExistence type="predicted"/>
<name>A0A4Q2DP20_9AGAR</name>
<feature type="transmembrane region" description="Helical" evidence="1">
    <location>
        <begin position="142"/>
        <end position="163"/>
    </location>
</feature>
<gene>
    <name evidence="2" type="ORF">EST38_g4707</name>
</gene>
<accession>A0A4Q2DP20</accession>
<feature type="transmembrane region" description="Helical" evidence="1">
    <location>
        <begin position="169"/>
        <end position="187"/>
    </location>
</feature>
<organism evidence="2 3">
    <name type="scientific">Candolleomyces aberdarensis</name>
    <dbReference type="NCBI Taxonomy" id="2316362"/>
    <lineage>
        <taxon>Eukaryota</taxon>
        <taxon>Fungi</taxon>
        <taxon>Dikarya</taxon>
        <taxon>Basidiomycota</taxon>
        <taxon>Agaricomycotina</taxon>
        <taxon>Agaricomycetes</taxon>
        <taxon>Agaricomycetidae</taxon>
        <taxon>Agaricales</taxon>
        <taxon>Agaricineae</taxon>
        <taxon>Psathyrellaceae</taxon>
        <taxon>Candolleomyces</taxon>
    </lineage>
</organism>
<evidence type="ECO:0000313" key="2">
    <source>
        <dbReference type="EMBL" id="RXW21156.1"/>
    </source>
</evidence>
<sequence length="360" mass="40576">MSGIRWQDDSLAEQTYTLVAFWLESLIYGLSTQNAKLWKNNPFPLGAYAILFIAATVITLRNKRMGGGFSLPFFLSTIWMFLTITLYTSQYSMLDAHRDVSDELIAISIYRGIRAYALALVPPMPVSYYHNFAMWDNLSSPFIVTFLVWHADILVIYRCFVVWDRRLSVVTVPILLLLMSIGASVLFRPRPVAGGLVTASNTSHQFHYIQIICGARLDTKVDYFGAIRDGHKESQASGLSQSGFGMSLLNVIQIIVESAMIYTIQQLLLLVLNVLEHPAQVILHATLIPSIGVVFALMTFRIHWARIKSEMSMRRTSGLRKAMLAQPKTRHDNQLRSGNAANQISIEESIIMREWAVGIN</sequence>
<keyword evidence="1" id="KW-0812">Transmembrane</keyword>
<feature type="transmembrane region" description="Helical" evidence="1">
    <location>
        <begin position="281"/>
        <end position="304"/>
    </location>
</feature>
<keyword evidence="3" id="KW-1185">Reference proteome</keyword>
<keyword evidence="1" id="KW-0472">Membrane</keyword>
<dbReference type="EMBL" id="SDEE01000119">
    <property type="protein sequence ID" value="RXW21156.1"/>
    <property type="molecule type" value="Genomic_DNA"/>
</dbReference>
<dbReference type="AlphaFoldDB" id="A0A4Q2DP20"/>
<dbReference type="OrthoDB" id="2751465at2759"/>